<sequence length="362" mass="38416">MITPVAWCAVHVDPTALMDRAAGCLLGGALGDALGAPVEFLRLAEIHRQHGPDGITEPPSPALLTDDTQLILFTVEGLLHNRVDQHGFSWPTTAVWDGCRRWLRTQQQQEPDQDARGLLADPRVYASRAPGLTCLRALQHDEMGSIEQPCNDSRGCGGLARSAPLGFAAHAELAYRHGCEAAALTHGHPGGWAPGGALALIVHLVAVQERPLWEAVDQATGRVLADDEETGLALAEARRQAVLDLRAESRGEGGPSATSVERLGAGWLAAEALAIAVYAALVRYKPTGFRDALLLAANHSGDSDTTAAITGNLLGATHGAEVLPRSWLHRLELAEVIAQLGRDLGAACAGLDFEPERYRLTA</sequence>
<reference evidence="4 5" key="1">
    <citation type="submission" date="2016-11" db="EMBL/GenBank/DDBJ databases">
        <authorList>
            <person name="Jaros S."/>
            <person name="Januszkiewicz K."/>
            <person name="Wedrychowicz H."/>
        </authorList>
    </citation>
    <scope>NUCLEOTIDE SEQUENCE [LARGE SCALE GENOMIC DNA]</scope>
    <source>
        <strain evidence="4 5">DSM 44523</strain>
    </source>
</reference>
<evidence type="ECO:0000256" key="1">
    <source>
        <dbReference type="ARBA" id="ARBA00010702"/>
    </source>
</evidence>
<accession>A0A1M4W5B3</accession>
<organism evidence="4 5">
    <name type="scientific">Streptoalloteichus hindustanus</name>
    <dbReference type="NCBI Taxonomy" id="2017"/>
    <lineage>
        <taxon>Bacteria</taxon>
        <taxon>Bacillati</taxon>
        <taxon>Actinomycetota</taxon>
        <taxon>Actinomycetes</taxon>
        <taxon>Pseudonocardiales</taxon>
        <taxon>Pseudonocardiaceae</taxon>
        <taxon>Streptoalloteichus</taxon>
    </lineage>
</organism>
<dbReference type="InterPro" id="IPR036705">
    <property type="entry name" value="Ribosyl_crysJ1_sf"/>
</dbReference>
<dbReference type="GO" id="GO:0046872">
    <property type="term" value="F:metal ion binding"/>
    <property type="evidence" value="ECO:0007669"/>
    <property type="project" value="UniProtKB-KW"/>
</dbReference>
<keyword evidence="3" id="KW-0460">Magnesium</keyword>
<dbReference type="Pfam" id="PF03747">
    <property type="entry name" value="ADP_ribosyl_GH"/>
    <property type="match status" value="1"/>
</dbReference>
<keyword evidence="5" id="KW-1185">Reference proteome</keyword>
<feature type="binding site" evidence="3">
    <location>
        <position position="304"/>
    </location>
    <ligand>
        <name>Mg(2+)</name>
        <dbReference type="ChEBI" id="CHEBI:18420"/>
        <label>2</label>
    </ligand>
</feature>
<dbReference type="PANTHER" id="PTHR16222">
    <property type="entry name" value="ADP-RIBOSYLGLYCOHYDROLASE"/>
    <property type="match status" value="1"/>
</dbReference>
<dbReference type="InterPro" id="IPR050792">
    <property type="entry name" value="ADP-ribosylglycohydrolase"/>
</dbReference>
<dbReference type="AlphaFoldDB" id="A0A1M4W5B3"/>
<feature type="binding site" evidence="3">
    <location>
        <position position="65"/>
    </location>
    <ligand>
        <name>Mg(2+)</name>
        <dbReference type="ChEBI" id="CHEBI:18420"/>
        <label>1</label>
    </ligand>
</feature>
<protein>
    <submittedName>
        <fullName evidence="4">ADP-ribosylglycohydrolase</fullName>
    </submittedName>
</protein>
<feature type="binding site" evidence="3">
    <location>
        <position position="66"/>
    </location>
    <ligand>
        <name>Mg(2+)</name>
        <dbReference type="ChEBI" id="CHEBI:18420"/>
        <label>1</label>
    </ligand>
</feature>
<keyword evidence="2 4" id="KW-0378">Hydrolase</keyword>
<proteinExistence type="inferred from homology"/>
<keyword evidence="3" id="KW-0479">Metal-binding</keyword>
<feature type="binding site" evidence="3">
    <location>
        <position position="305"/>
    </location>
    <ligand>
        <name>Mg(2+)</name>
        <dbReference type="ChEBI" id="CHEBI:18420"/>
        <label>2</label>
    </ligand>
</feature>
<dbReference type="GO" id="GO:0016787">
    <property type="term" value="F:hydrolase activity"/>
    <property type="evidence" value="ECO:0007669"/>
    <property type="project" value="UniProtKB-KW"/>
</dbReference>
<dbReference type="Gene3D" id="1.10.4080.10">
    <property type="entry name" value="ADP-ribosylation/Crystallin J1"/>
    <property type="match status" value="1"/>
</dbReference>
<feature type="binding site" evidence="3">
    <location>
        <position position="67"/>
    </location>
    <ligand>
        <name>Mg(2+)</name>
        <dbReference type="ChEBI" id="CHEBI:18420"/>
        <label>1</label>
    </ligand>
</feature>
<name>A0A1M4W5B3_STRHI</name>
<evidence type="ECO:0000256" key="2">
    <source>
        <dbReference type="ARBA" id="ARBA00022801"/>
    </source>
</evidence>
<dbReference type="SUPFAM" id="SSF101478">
    <property type="entry name" value="ADP-ribosylglycohydrolase"/>
    <property type="match status" value="1"/>
</dbReference>
<dbReference type="Proteomes" id="UP000184501">
    <property type="component" value="Unassembled WGS sequence"/>
</dbReference>
<evidence type="ECO:0000313" key="4">
    <source>
        <dbReference type="EMBL" id="SHE76464.1"/>
    </source>
</evidence>
<feature type="binding site" evidence="3">
    <location>
        <position position="302"/>
    </location>
    <ligand>
        <name>Mg(2+)</name>
        <dbReference type="ChEBI" id="CHEBI:18420"/>
        <label>2</label>
    </ligand>
</feature>
<comment type="similarity">
    <text evidence="1">Belongs to the ADP-ribosylglycohydrolase family.</text>
</comment>
<evidence type="ECO:0000256" key="3">
    <source>
        <dbReference type="PIRSR" id="PIRSR605502-1"/>
    </source>
</evidence>
<dbReference type="InterPro" id="IPR005502">
    <property type="entry name" value="Ribosyl_crysJ1"/>
</dbReference>
<comment type="cofactor">
    <cofactor evidence="3">
        <name>Mg(2+)</name>
        <dbReference type="ChEBI" id="CHEBI:18420"/>
    </cofactor>
    <text evidence="3">Binds 2 magnesium ions per subunit.</text>
</comment>
<dbReference type="STRING" id="2017.SAMN05444320_1011012"/>
<gene>
    <name evidence="4" type="ORF">SAMN05444320_1011012</name>
</gene>
<dbReference type="OrthoDB" id="4871367at2"/>
<dbReference type="PANTHER" id="PTHR16222:SF24">
    <property type="entry name" value="ADP-RIBOSYLHYDROLASE ARH3"/>
    <property type="match status" value="1"/>
</dbReference>
<dbReference type="EMBL" id="FQVN01000001">
    <property type="protein sequence ID" value="SHE76464.1"/>
    <property type="molecule type" value="Genomic_DNA"/>
</dbReference>
<evidence type="ECO:0000313" key="5">
    <source>
        <dbReference type="Proteomes" id="UP000184501"/>
    </source>
</evidence>